<evidence type="ECO:0000256" key="1">
    <source>
        <dbReference type="ARBA" id="ARBA00022723"/>
    </source>
</evidence>
<organism evidence="6">
    <name type="scientific">uncultured Sulfurovum sp</name>
    <dbReference type="NCBI Taxonomy" id="269237"/>
    <lineage>
        <taxon>Bacteria</taxon>
        <taxon>Pseudomonadati</taxon>
        <taxon>Campylobacterota</taxon>
        <taxon>Epsilonproteobacteria</taxon>
        <taxon>Campylobacterales</taxon>
        <taxon>Sulfurovaceae</taxon>
        <taxon>Sulfurovum</taxon>
        <taxon>environmental samples</taxon>
    </lineage>
</organism>
<accession>A0A6S6SE69</accession>
<dbReference type="Pfam" id="PF01258">
    <property type="entry name" value="zf-dskA_traR"/>
    <property type="match status" value="1"/>
</dbReference>
<dbReference type="PROSITE" id="PS51128">
    <property type="entry name" value="ZF_DKSA_2"/>
    <property type="match status" value="1"/>
</dbReference>
<dbReference type="InterPro" id="IPR000962">
    <property type="entry name" value="Znf_DskA_TraR"/>
</dbReference>
<dbReference type="NCBIfam" id="NF033459">
    <property type="entry name" value="DksA_like"/>
    <property type="match status" value="1"/>
</dbReference>
<keyword evidence="3" id="KW-0862">Zinc</keyword>
<dbReference type="InterPro" id="IPR037187">
    <property type="entry name" value="DnaK_N"/>
</dbReference>
<evidence type="ECO:0000256" key="3">
    <source>
        <dbReference type="ARBA" id="ARBA00022833"/>
    </source>
</evidence>
<feature type="domain" description="Zinc finger DksA/TraR C4-type" evidence="5">
    <location>
        <begin position="81"/>
        <end position="115"/>
    </location>
</feature>
<feature type="zinc finger region" description="dksA C4-type" evidence="4">
    <location>
        <begin position="85"/>
        <end position="109"/>
    </location>
</feature>
<dbReference type="PANTHER" id="PTHR33823:SF4">
    <property type="entry name" value="GENERAL STRESS PROTEIN 16O"/>
    <property type="match status" value="1"/>
</dbReference>
<proteinExistence type="predicted"/>
<gene>
    <name evidence="6" type="ORF">HELGO_WM30359</name>
</gene>
<keyword evidence="2" id="KW-0863">Zinc-finger</keyword>
<protein>
    <submittedName>
        <fullName evidence="6">Molecular chaperone DnaK</fullName>
    </submittedName>
</protein>
<dbReference type="SUPFAM" id="SSF109635">
    <property type="entry name" value="DnaK suppressor protein DksA, alpha-hairpin domain"/>
    <property type="match status" value="1"/>
</dbReference>
<dbReference type="EMBL" id="CACVAU010000010">
    <property type="protein sequence ID" value="CAA6803274.1"/>
    <property type="molecule type" value="Genomic_DNA"/>
</dbReference>
<dbReference type="SUPFAM" id="SSF57716">
    <property type="entry name" value="Glucocorticoid receptor-like (DNA-binding domain)"/>
    <property type="match status" value="1"/>
</dbReference>
<name>A0A6S6SE69_9BACT</name>
<evidence type="ECO:0000259" key="5">
    <source>
        <dbReference type="Pfam" id="PF01258"/>
    </source>
</evidence>
<evidence type="ECO:0000256" key="2">
    <source>
        <dbReference type="ARBA" id="ARBA00022771"/>
    </source>
</evidence>
<dbReference type="PANTHER" id="PTHR33823">
    <property type="entry name" value="RNA POLYMERASE-BINDING TRANSCRIPTION FACTOR DKSA-RELATED"/>
    <property type="match status" value="1"/>
</dbReference>
<dbReference type="GO" id="GO:0008270">
    <property type="term" value="F:zinc ion binding"/>
    <property type="evidence" value="ECO:0007669"/>
    <property type="project" value="UniProtKB-KW"/>
</dbReference>
<evidence type="ECO:0000313" key="6">
    <source>
        <dbReference type="EMBL" id="CAA6803274.1"/>
    </source>
</evidence>
<dbReference type="Gene3D" id="1.20.120.910">
    <property type="entry name" value="DksA, coiled-coil domain"/>
    <property type="match status" value="1"/>
</dbReference>
<keyword evidence="1" id="KW-0479">Metal-binding</keyword>
<reference evidence="6" key="1">
    <citation type="submission" date="2020-01" db="EMBL/GenBank/DDBJ databases">
        <authorList>
            <person name="Meier V. D."/>
            <person name="Meier V D."/>
        </authorList>
    </citation>
    <scope>NUCLEOTIDE SEQUENCE</scope>
    <source>
        <strain evidence="6">HLG_WM_MAG_05</strain>
    </source>
</reference>
<sequence length="116" mass="13397">MLNTMEIEFFKQALEKRKIKIESNLNVTSCEMSEMRENELKDEGDHAAMSLETAVDNAILGQQSQELAEIELALDRIRNKSYGECDMCGDDINIERLKVKNFARYCITCREVVEKE</sequence>
<evidence type="ECO:0000256" key="4">
    <source>
        <dbReference type="PROSITE-ProRule" id="PRU00510"/>
    </source>
</evidence>
<dbReference type="AlphaFoldDB" id="A0A6S6SE69"/>